<name>A0A1G9UBG6_9SPHI</name>
<dbReference type="GO" id="GO:0016117">
    <property type="term" value="P:carotenoid biosynthetic process"/>
    <property type="evidence" value="ECO:0007669"/>
    <property type="project" value="UniProtKB-ARBA"/>
</dbReference>
<dbReference type="GO" id="GO:0051996">
    <property type="term" value="F:squalene synthase [NAD(P)H] activity"/>
    <property type="evidence" value="ECO:0007669"/>
    <property type="project" value="InterPro"/>
</dbReference>
<dbReference type="AlphaFoldDB" id="A0A1G9UBG6"/>
<dbReference type="CDD" id="cd00683">
    <property type="entry name" value="Trans_IPPS_HH"/>
    <property type="match status" value="1"/>
</dbReference>
<dbReference type="SFLD" id="SFLDS00005">
    <property type="entry name" value="Isoprenoid_Synthase_Type_I"/>
    <property type="match status" value="1"/>
</dbReference>
<dbReference type="InterPro" id="IPR008949">
    <property type="entry name" value="Isoprenoid_synthase_dom_sf"/>
</dbReference>
<evidence type="ECO:0000256" key="1">
    <source>
        <dbReference type="ARBA" id="ARBA00022679"/>
    </source>
</evidence>
<dbReference type="PROSITE" id="PS01045">
    <property type="entry name" value="SQUALEN_PHYTOEN_SYN_2"/>
    <property type="match status" value="1"/>
</dbReference>
<keyword evidence="1" id="KW-0808">Transferase</keyword>
<organism evidence="2 3">
    <name type="scientific">Daejeonella rubra</name>
    <dbReference type="NCBI Taxonomy" id="990371"/>
    <lineage>
        <taxon>Bacteria</taxon>
        <taxon>Pseudomonadati</taxon>
        <taxon>Bacteroidota</taxon>
        <taxon>Sphingobacteriia</taxon>
        <taxon>Sphingobacteriales</taxon>
        <taxon>Sphingobacteriaceae</taxon>
        <taxon>Daejeonella</taxon>
    </lineage>
</organism>
<dbReference type="SUPFAM" id="SSF48576">
    <property type="entry name" value="Terpenoid synthases"/>
    <property type="match status" value="1"/>
</dbReference>
<dbReference type="InterPro" id="IPR019845">
    <property type="entry name" value="Squalene/phytoene_synthase_CS"/>
</dbReference>
<dbReference type="InterPro" id="IPR044843">
    <property type="entry name" value="Trans_IPPS_bact-type"/>
</dbReference>
<evidence type="ECO:0000313" key="3">
    <source>
        <dbReference type="Proteomes" id="UP000199226"/>
    </source>
</evidence>
<gene>
    <name evidence="2" type="ORF">SAMN05421813_1169</name>
</gene>
<dbReference type="EMBL" id="FNHH01000016">
    <property type="protein sequence ID" value="SDM57300.1"/>
    <property type="molecule type" value="Genomic_DNA"/>
</dbReference>
<dbReference type="RefSeq" id="WP_090705056.1">
    <property type="nucleotide sequence ID" value="NZ_FNHH01000016.1"/>
</dbReference>
<dbReference type="InterPro" id="IPR002060">
    <property type="entry name" value="Squ/phyt_synthse"/>
</dbReference>
<sequence>MKLLYDNLSVEVSKMTTRAYSTSFSMGIYFLNNRLRNAVYSIYGFVRLADEIVDSFEGFDKKYLLSKFKEETFSAIDSRISLNPILNSFQQAVHQYKISTELVETFMLSMEMDLEKVEYTPEKYEQYILGSAEVVGLMCLHVFTEGNLTEFQKLKPYAMKLGAAFQKVNFLRDLKDDYNLLGRSYFPNVDISEFNCEVKAEIENEIENDFKIALKGIKMLPSSSKGGVYLAYVYYKSLFDKIKKLPAKRVLTERVRINNGKKFGLMINCLVQNKMNWV</sequence>
<dbReference type="STRING" id="990371.SAMN05421813_1169"/>
<keyword evidence="3" id="KW-1185">Reference proteome</keyword>
<accession>A0A1G9UBG6</accession>
<dbReference type="Gene3D" id="1.10.600.10">
    <property type="entry name" value="Farnesyl Diphosphate Synthase"/>
    <property type="match status" value="1"/>
</dbReference>
<dbReference type="OrthoDB" id="9787280at2"/>
<dbReference type="Proteomes" id="UP000199226">
    <property type="component" value="Unassembled WGS sequence"/>
</dbReference>
<dbReference type="InterPro" id="IPR033904">
    <property type="entry name" value="Trans_IPPS_HH"/>
</dbReference>
<reference evidence="3" key="1">
    <citation type="submission" date="2016-10" db="EMBL/GenBank/DDBJ databases">
        <authorList>
            <person name="Varghese N."/>
            <person name="Submissions S."/>
        </authorList>
    </citation>
    <scope>NUCLEOTIDE SEQUENCE [LARGE SCALE GENOMIC DNA]</scope>
    <source>
        <strain evidence="3">DSM 24536</strain>
    </source>
</reference>
<proteinExistence type="predicted"/>
<dbReference type="GO" id="GO:0004311">
    <property type="term" value="F:geranylgeranyl diphosphate synthase activity"/>
    <property type="evidence" value="ECO:0007669"/>
    <property type="project" value="InterPro"/>
</dbReference>
<evidence type="ECO:0000313" key="2">
    <source>
        <dbReference type="EMBL" id="SDM57300.1"/>
    </source>
</evidence>
<dbReference type="Pfam" id="PF00494">
    <property type="entry name" value="SQS_PSY"/>
    <property type="match status" value="1"/>
</dbReference>
<dbReference type="PANTHER" id="PTHR31480">
    <property type="entry name" value="BIFUNCTIONAL LYCOPENE CYCLASE/PHYTOENE SYNTHASE"/>
    <property type="match status" value="1"/>
</dbReference>
<dbReference type="SFLD" id="SFLDG01212">
    <property type="entry name" value="Phytoene_synthase_like"/>
    <property type="match status" value="1"/>
</dbReference>
<dbReference type="SFLD" id="SFLDG01018">
    <property type="entry name" value="Squalene/Phytoene_Synthase_Lik"/>
    <property type="match status" value="1"/>
</dbReference>
<protein>
    <submittedName>
        <fullName evidence="2">Phytoene/squalene synthetase</fullName>
    </submittedName>
</protein>